<sequence length="120" mass="12395">MRGRMTVATLAVIALLGGCSIGPIRRPPPAPSTPPPPAATQAGFEVRHPPVPVPPSYQVQHVEFVNQALGYALFTRCGSGSGAPGPDLLGRRGAHRGRRAELAPGPPPATRGQEPSVVRG</sequence>
<evidence type="ECO:0000256" key="1">
    <source>
        <dbReference type="SAM" id="MobiDB-lite"/>
    </source>
</evidence>
<evidence type="ECO:0000313" key="3">
    <source>
        <dbReference type="Proteomes" id="UP000604117"/>
    </source>
</evidence>
<proteinExistence type="predicted"/>
<feature type="compositionally biased region" description="Pro residues" evidence="1">
    <location>
        <begin position="25"/>
        <end position="38"/>
    </location>
</feature>
<gene>
    <name evidence="2" type="ORF">Asi02nite_48880</name>
</gene>
<feature type="region of interest" description="Disordered" evidence="1">
    <location>
        <begin position="81"/>
        <end position="120"/>
    </location>
</feature>
<dbReference type="PROSITE" id="PS51257">
    <property type="entry name" value="PROKAR_LIPOPROTEIN"/>
    <property type="match status" value="1"/>
</dbReference>
<keyword evidence="3" id="KW-1185">Reference proteome</keyword>
<dbReference type="EMBL" id="BONE01000042">
    <property type="protein sequence ID" value="GIF75370.1"/>
    <property type="molecule type" value="Genomic_DNA"/>
</dbReference>
<dbReference type="Proteomes" id="UP000604117">
    <property type="component" value="Unassembled WGS sequence"/>
</dbReference>
<dbReference type="RefSeq" id="WP_203716236.1">
    <property type="nucleotide sequence ID" value="NZ_BONE01000042.1"/>
</dbReference>
<comment type="caution">
    <text evidence="2">The sequence shown here is derived from an EMBL/GenBank/DDBJ whole genome shotgun (WGS) entry which is preliminary data.</text>
</comment>
<feature type="region of interest" description="Disordered" evidence="1">
    <location>
        <begin position="23"/>
        <end position="51"/>
    </location>
</feature>
<reference evidence="2 3" key="1">
    <citation type="submission" date="2021-01" db="EMBL/GenBank/DDBJ databases">
        <title>Whole genome shotgun sequence of Asanoa siamensis NBRC 107932.</title>
        <authorList>
            <person name="Komaki H."/>
            <person name="Tamura T."/>
        </authorList>
    </citation>
    <scope>NUCLEOTIDE SEQUENCE [LARGE SCALE GENOMIC DNA]</scope>
    <source>
        <strain evidence="2 3">NBRC 107932</strain>
    </source>
</reference>
<evidence type="ECO:0000313" key="2">
    <source>
        <dbReference type="EMBL" id="GIF75370.1"/>
    </source>
</evidence>
<protein>
    <submittedName>
        <fullName evidence="2">Uncharacterized protein</fullName>
    </submittedName>
</protein>
<organism evidence="2 3">
    <name type="scientific">Asanoa siamensis</name>
    <dbReference type="NCBI Taxonomy" id="926357"/>
    <lineage>
        <taxon>Bacteria</taxon>
        <taxon>Bacillati</taxon>
        <taxon>Actinomycetota</taxon>
        <taxon>Actinomycetes</taxon>
        <taxon>Micromonosporales</taxon>
        <taxon>Micromonosporaceae</taxon>
        <taxon>Asanoa</taxon>
    </lineage>
</organism>
<accession>A0ABQ4CVS5</accession>
<name>A0ABQ4CVS5_9ACTN</name>